<feature type="region of interest" description="Disordered" evidence="1">
    <location>
        <begin position="48"/>
        <end position="68"/>
    </location>
</feature>
<dbReference type="Proteomes" id="UP000236178">
    <property type="component" value="Unassembled WGS sequence"/>
</dbReference>
<comment type="caution">
    <text evidence="2">The sequence shown here is derived from an EMBL/GenBank/DDBJ whole genome shotgun (WGS) entry which is preliminary data.</text>
</comment>
<organism evidence="2 3">
    <name type="scientific">Streptomyces populi</name>
    <dbReference type="NCBI Taxonomy" id="2058924"/>
    <lineage>
        <taxon>Bacteria</taxon>
        <taxon>Bacillati</taxon>
        <taxon>Actinomycetota</taxon>
        <taxon>Actinomycetes</taxon>
        <taxon>Kitasatosporales</taxon>
        <taxon>Streptomycetaceae</taxon>
        <taxon>Streptomyces</taxon>
    </lineage>
</organism>
<protein>
    <submittedName>
        <fullName evidence="2">Uncharacterized protein</fullName>
    </submittedName>
</protein>
<name>A0A2I0SYB7_9ACTN</name>
<keyword evidence="3" id="KW-1185">Reference proteome</keyword>
<dbReference type="OrthoDB" id="420651at2"/>
<dbReference type="AlphaFoldDB" id="A0A2I0SYB7"/>
<evidence type="ECO:0000313" key="2">
    <source>
        <dbReference type="EMBL" id="PKT74883.1"/>
    </source>
</evidence>
<gene>
    <name evidence="2" type="ORF">CW362_00325</name>
</gene>
<dbReference type="EMBL" id="PJOS01000001">
    <property type="protein sequence ID" value="PKT74883.1"/>
    <property type="molecule type" value="Genomic_DNA"/>
</dbReference>
<sequence>MIRRTGLSGDRGLLIEAELAHTAGDLIVHIPDTTVVWADDVPFIKDVPAHRTGPSASTGRTVARQERG</sequence>
<accession>A0A2I0SYB7</accession>
<reference evidence="2 3" key="1">
    <citation type="submission" date="2017-12" db="EMBL/GenBank/DDBJ databases">
        <title>Streptomyces populusis sp. nov., a novel endophytic actinobacterium isolated from stems of Populus adenopoda Maxim.</title>
        <authorList>
            <person name="Wang Z."/>
        </authorList>
    </citation>
    <scope>NUCLEOTIDE SEQUENCE [LARGE SCALE GENOMIC DNA]</scope>
    <source>
        <strain evidence="2 3">A249</strain>
    </source>
</reference>
<evidence type="ECO:0000313" key="3">
    <source>
        <dbReference type="Proteomes" id="UP000236178"/>
    </source>
</evidence>
<proteinExistence type="predicted"/>
<evidence type="ECO:0000256" key="1">
    <source>
        <dbReference type="SAM" id="MobiDB-lite"/>
    </source>
</evidence>